<dbReference type="RefSeq" id="WP_211309057.1">
    <property type="nucleotide sequence ID" value="NZ_QREH01000001.1"/>
</dbReference>
<dbReference type="NCBIfam" id="NF038354">
    <property type="entry name" value="trnsprt_adja_43"/>
    <property type="match status" value="1"/>
</dbReference>
<dbReference type="InterPro" id="IPR049820">
    <property type="entry name" value="Trnsprt_adja_ssu-like"/>
</dbReference>
<dbReference type="Proteomes" id="UP000256727">
    <property type="component" value="Unassembled WGS sequence"/>
</dbReference>
<accession>A0A3D9LGV9</accession>
<keyword evidence="3" id="KW-1185">Reference proteome</keyword>
<protein>
    <submittedName>
        <fullName evidence="2">Uncharacterized protein</fullName>
    </submittedName>
</protein>
<organism evidence="2 3">
    <name type="scientific">Citricoccus muralis</name>
    <dbReference type="NCBI Taxonomy" id="169134"/>
    <lineage>
        <taxon>Bacteria</taxon>
        <taxon>Bacillati</taxon>
        <taxon>Actinomycetota</taxon>
        <taxon>Actinomycetes</taxon>
        <taxon>Micrococcales</taxon>
        <taxon>Micrococcaceae</taxon>
        <taxon>Citricoccus</taxon>
    </lineage>
</organism>
<keyword evidence="1" id="KW-0472">Membrane</keyword>
<evidence type="ECO:0000313" key="2">
    <source>
        <dbReference type="EMBL" id="REE04906.1"/>
    </source>
</evidence>
<reference evidence="2 3" key="1">
    <citation type="submission" date="2018-07" db="EMBL/GenBank/DDBJ databases">
        <title>Sequencing the genomes of 1000 actinobacteria strains.</title>
        <authorList>
            <person name="Klenk H.-P."/>
        </authorList>
    </citation>
    <scope>NUCLEOTIDE SEQUENCE [LARGE SCALE GENOMIC DNA]</scope>
    <source>
        <strain evidence="2 3">DSM 14442</strain>
    </source>
</reference>
<keyword evidence="1" id="KW-1133">Transmembrane helix</keyword>
<feature type="transmembrane region" description="Helical" evidence="1">
    <location>
        <begin position="6"/>
        <end position="29"/>
    </location>
</feature>
<sequence>MTTLLLTVYVLMWPVIVAAVLFFIARGFFRDVSESKKAGRPII</sequence>
<keyword evidence="1" id="KW-0812">Transmembrane</keyword>
<name>A0A3D9LGV9_9MICC</name>
<dbReference type="AlphaFoldDB" id="A0A3D9LGV9"/>
<gene>
    <name evidence="2" type="ORF">C8E99_2762</name>
</gene>
<evidence type="ECO:0000256" key="1">
    <source>
        <dbReference type="SAM" id="Phobius"/>
    </source>
</evidence>
<dbReference type="EMBL" id="QREH01000001">
    <property type="protein sequence ID" value="REE04906.1"/>
    <property type="molecule type" value="Genomic_DNA"/>
</dbReference>
<proteinExistence type="predicted"/>
<evidence type="ECO:0000313" key="3">
    <source>
        <dbReference type="Proteomes" id="UP000256727"/>
    </source>
</evidence>
<comment type="caution">
    <text evidence="2">The sequence shown here is derived from an EMBL/GenBank/DDBJ whole genome shotgun (WGS) entry which is preliminary data.</text>
</comment>